<evidence type="ECO:0000313" key="3">
    <source>
        <dbReference type="Proteomes" id="UP000308724"/>
    </source>
</evidence>
<comment type="caution">
    <text evidence="2">The sequence shown here is derived from an EMBL/GenBank/DDBJ whole genome shotgun (WGS) entry which is preliminary data.</text>
</comment>
<dbReference type="EMBL" id="QZBZ01000336">
    <property type="protein sequence ID" value="TIA30694.1"/>
    <property type="molecule type" value="Genomic_DNA"/>
</dbReference>
<proteinExistence type="predicted"/>
<gene>
    <name evidence="2" type="ORF">D6C78_09424</name>
</gene>
<protein>
    <submittedName>
        <fullName evidence="2">Uncharacterized protein</fullName>
    </submittedName>
</protein>
<accession>A0A4T0BFJ5</accession>
<keyword evidence="1" id="KW-0175">Coiled coil</keyword>
<evidence type="ECO:0000256" key="1">
    <source>
        <dbReference type="SAM" id="Coils"/>
    </source>
</evidence>
<dbReference type="AlphaFoldDB" id="A0A4T0BFJ5"/>
<dbReference type="Proteomes" id="UP000308724">
    <property type="component" value="Unassembled WGS sequence"/>
</dbReference>
<feature type="coiled-coil region" evidence="1">
    <location>
        <begin position="161"/>
        <end position="196"/>
    </location>
</feature>
<name>A0A4T0BFJ5_AURPU</name>
<reference evidence="2 3" key="1">
    <citation type="submission" date="2018-10" db="EMBL/GenBank/DDBJ databases">
        <title>Fifty Aureobasidium pullulans genomes reveal a recombining polyextremotolerant generalist.</title>
        <authorList>
            <person name="Gostincar C."/>
            <person name="Turk M."/>
            <person name="Zajc J."/>
            <person name="Gunde-Cimerman N."/>
        </authorList>
    </citation>
    <scope>NUCLEOTIDE SEQUENCE [LARGE SCALE GENOMIC DNA]</scope>
    <source>
        <strain evidence="2 3">EXF-1645</strain>
    </source>
</reference>
<organism evidence="2 3">
    <name type="scientific">Aureobasidium pullulans</name>
    <name type="common">Black yeast</name>
    <name type="synonym">Pullularia pullulans</name>
    <dbReference type="NCBI Taxonomy" id="5580"/>
    <lineage>
        <taxon>Eukaryota</taxon>
        <taxon>Fungi</taxon>
        <taxon>Dikarya</taxon>
        <taxon>Ascomycota</taxon>
        <taxon>Pezizomycotina</taxon>
        <taxon>Dothideomycetes</taxon>
        <taxon>Dothideomycetidae</taxon>
        <taxon>Dothideales</taxon>
        <taxon>Saccotheciaceae</taxon>
        <taxon>Aureobasidium</taxon>
    </lineage>
</organism>
<evidence type="ECO:0000313" key="2">
    <source>
        <dbReference type="EMBL" id="TIA30694.1"/>
    </source>
</evidence>
<sequence>MTFARASTSSTCSPTPVRPTIFTHEKAEEQDRLTVLHVQKLLDKFPDDIVCGILRQPRYQRLSQEAALGSPAASASPVTLASIENIVENRLDRYVAERLDGLTRSAFKSLTQQRLHRIVEAQLPLAADLILNGAIESYRDQFYEDCKVNEASLLEIVDDGRVRLREAADECEIEVKESIEKQISRLEDQSAKVDGEVKCQLAELVYWSGTLASEVLKPKGNISQEVRSRSV</sequence>